<protein>
    <submittedName>
        <fullName evidence="1">Uncharacterized protein</fullName>
    </submittedName>
</protein>
<proteinExistence type="predicted"/>
<keyword evidence="2" id="KW-1185">Reference proteome</keyword>
<evidence type="ECO:0000313" key="2">
    <source>
        <dbReference type="Proteomes" id="UP000219612"/>
    </source>
</evidence>
<accession>A0A285KDC2</accession>
<reference evidence="2" key="1">
    <citation type="submission" date="2017-09" db="EMBL/GenBank/DDBJ databases">
        <authorList>
            <person name="Varghese N."/>
            <person name="Submissions S."/>
        </authorList>
    </citation>
    <scope>NUCLEOTIDE SEQUENCE [LARGE SCALE GENOMIC DNA]</scope>
    <source>
        <strain evidence="2">CGMCC 4.6857</strain>
    </source>
</reference>
<dbReference type="OrthoDB" id="3214011at2"/>
<dbReference type="AlphaFoldDB" id="A0A285KDC2"/>
<name>A0A285KDC2_9ACTN</name>
<evidence type="ECO:0000313" key="1">
    <source>
        <dbReference type="EMBL" id="SNY70629.1"/>
    </source>
</evidence>
<dbReference type="RefSeq" id="WP_143235416.1">
    <property type="nucleotide sequence ID" value="NZ_OBDY01000038.1"/>
</dbReference>
<gene>
    <name evidence="1" type="ORF">SAMN05421748_13819</name>
</gene>
<dbReference type="EMBL" id="OBDY01000038">
    <property type="protein sequence ID" value="SNY70629.1"/>
    <property type="molecule type" value="Genomic_DNA"/>
</dbReference>
<dbReference type="Proteomes" id="UP000219612">
    <property type="component" value="Unassembled WGS sequence"/>
</dbReference>
<sequence>MKRVVVVALAATVLLGAAAVVVRRVWPPEQRLVLPAVEQFTPGPCRDAAGAVRSLARLTHGDDVTELSSADRAELRRAQDQLVALRPAARPEVREPMEAVILSVGYLRLRLDSRTAEPGYLRDVETARAALEKTCVSAPR</sequence>
<organism evidence="1 2">
    <name type="scientific">Paractinoplanes atraurantiacus</name>
    <dbReference type="NCBI Taxonomy" id="1036182"/>
    <lineage>
        <taxon>Bacteria</taxon>
        <taxon>Bacillati</taxon>
        <taxon>Actinomycetota</taxon>
        <taxon>Actinomycetes</taxon>
        <taxon>Micromonosporales</taxon>
        <taxon>Micromonosporaceae</taxon>
        <taxon>Paractinoplanes</taxon>
    </lineage>
</organism>